<evidence type="ECO:0000256" key="7">
    <source>
        <dbReference type="ARBA" id="ARBA00031190"/>
    </source>
</evidence>
<comment type="subcellular location">
    <subcellularLocation>
        <location evidence="1">Cytoplasm</location>
        <location evidence="1">Cytosol</location>
    </subcellularLocation>
</comment>
<dbReference type="PANTHER" id="PTHR45887:SF1">
    <property type="entry name" value="TRANSLATION INITIATION FACTOR EIF-2B SUBUNIT EPSILON"/>
    <property type="match status" value="1"/>
</dbReference>
<evidence type="ECO:0000256" key="5">
    <source>
        <dbReference type="ARBA" id="ARBA00022540"/>
    </source>
</evidence>
<dbReference type="EMBL" id="JAVLET010000008">
    <property type="protein sequence ID" value="KAL0467757.1"/>
    <property type="molecule type" value="Genomic_DNA"/>
</dbReference>
<protein>
    <recommendedName>
        <fullName evidence="3">Mannose-1-phosphate guanyltransferase</fullName>
    </recommendedName>
    <alternativeName>
        <fullName evidence="7">GDP-mannose pyrophosphorylase</fullName>
    </alternativeName>
    <alternativeName>
        <fullName evidence="6">GTP-mannose-1-phosphate guanylyltransferase</fullName>
    </alternativeName>
    <alternativeName>
        <fullName evidence="8">Translation initiation factor eIF2B subunit epsilon</fullName>
    </alternativeName>
    <alternativeName>
        <fullName evidence="9">eIF2B GDP-GTP exchange factor subunit epsilon</fullName>
    </alternativeName>
</protein>
<dbReference type="InterPro" id="IPR035543">
    <property type="entry name" value="eIF-2B_epsilon_N"/>
</dbReference>
<keyword evidence="4" id="KW-0963">Cytoplasm</keyword>
<dbReference type="Pfam" id="PF00483">
    <property type="entry name" value="NTP_transferase"/>
    <property type="match status" value="1"/>
</dbReference>
<evidence type="ECO:0000256" key="8">
    <source>
        <dbReference type="ARBA" id="ARBA00044144"/>
    </source>
</evidence>
<gene>
    <name evidence="13" type="ORF">QR685DRAFT_546450</name>
</gene>
<evidence type="ECO:0000259" key="12">
    <source>
        <dbReference type="PROSITE" id="PS51363"/>
    </source>
</evidence>
<dbReference type="CDD" id="cd04197">
    <property type="entry name" value="eIF-2B_epsilon_N"/>
    <property type="match status" value="1"/>
</dbReference>
<keyword evidence="5 13" id="KW-0648">Protein biosynthesis</keyword>
<feature type="region of interest" description="Disordered" evidence="11">
    <location>
        <begin position="94"/>
        <end position="115"/>
    </location>
</feature>
<comment type="caution">
    <text evidence="13">The sequence shown here is derived from an EMBL/GenBank/DDBJ whole genome shotgun (WGS) entry which is preliminary data.</text>
</comment>
<evidence type="ECO:0000256" key="1">
    <source>
        <dbReference type="ARBA" id="ARBA00004514"/>
    </source>
</evidence>
<dbReference type="CDD" id="cd05787">
    <property type="entry name" value="LbH_eIF2B_epsilon"/>
    <property type="match status" value="1"/>
</dbReference>
<evidence type="ECO:0000313" key="14">
    <source>
        <dbReference type="Proteomes" id="UP001451303"/>
    </source>
</evidence>
<evidence type="ECO:0000256" key="2">
    <source>
        <dbReference type="ARBA" id="ARBA00007878"/>
    </source>
</evidence>
<dbReference type="InterPro" id="IPR056764">
    <property type="entry name" value="LbH_EIF2B3/5"/>
</dbReference>
<dbReference type="Gene3D" id="1.25.40.180">
    <property type="match status" value="1"/>
</dbReference>
<dbReference type="Pfam" id="PF25084">
    <property type="entry name" value="LbH_EIF2B"/>
    <property type="match status" value="1"/>
</dbReference>
<keyword evidence="5 13" id="KW-0396">Initiation factor</keyword>
<dbReference type="InterPro" id="IPR005835">
    <property type="entry name" value="NTP_transferase_dom"/>
</dbReference>
<dbReference type="Proteomes" id="UP001451303">
    <property type="component" value="Unassembled WGS sequence"/>
</dbReference>
<dbReference type="GO" id="GO:0003743">
    <property type="term" value="F:translation initiation factor activity"/>
    <property type="evidence" value="ECO:0007669"/>
    <property type="project" value="UniProtKB-KW"/>
</dbReference>
<sequence length="836" mass="91628">MDGSPNAAGGFQRHNFPLIKVTTCTDAAEAGALSTPALKFKRAVLDIVQPHLFPSTTVFPALPDPRPLTQPGPRRPIPVEFELINRLQLAMSGKQVSKGGAANKSKKPAKGGAEEKREDALQAVILADSFQDRFQPFALEKPRCLLPLVNVPVIEYTLEYLASNGVQEVFIYCGAHSEDVETYIHDSDRWSPESNLCPFSSVDFIRVSDASSIGDFLRDLDKRSLISGDFILIHGDVVANIPLDGILARHRARREANRDACMTVVLRSTGDSPHRAAKARGITPVFVVDPTNGRCLQYEEMHPLQKDKYVKLDESVFEYPEFELRTDLIDCGIDICTPDVLALWSESFDYELPRKNFLHGVLKDWELNGKIISAEILEEGYGARASNLQMYDCISQDILHRWALPYVPDSNLLHGQTYKYKRGLWLEDGTHIAKNSTVSKSVLGKTAYVDTGSTISSSIIGRRCQIGKNVRIENSYIWDDAVIKDGATVLHSIVANDAVIGKHSYIPQGSLISYGVRISAGTQLSSKPLPRISLFTSEREPVKTDIKLVGNDGKGAQYKEPEDDEDSDSEDEGDADPAILQSSLIYSLAGLNISSESISTLATHDSDDDLSDDEYEQGFQAKANRERLSSFASDDSAAAVMKLDQFHGDAVHGLVDALRADDNEDFDSAKLEFMGLRLANNASDSMMRKAIAVAFATRAAELMSPENGGLEPTKAAGRALTSKKGAVKFITEVGVGGNKVDLHAEFALALQKALAAIKGLDSARAGTLLAAMLQQLYNLDVLEEEGILAWWADARAAENDTLSKIKERSRVLVEWLENADEEDSNEDSDEEDGDSD</sequence>
<comment type="similarity">
    <text evidence="2">Belongs to the eIF-2B gamma/epsilon subunits family.</text>
</comment>
<dbReference type="InterPro" id="IPR044123">
    <property type="entry name" value="W2_eIF2B_epsilon"/>
</dbReference>
<dbReference type="SUPFAM" id="SSF48371">
    <property type="entry name" value="ARM repeat"/>
    <property type="match status" value="1"/>
</dbReference>
<keyword evidence="14" id="KW-1185">Reference proteome</keyword>
<evidence type="ECO:0000256" key="11">
    <source>
        <dbReference type="SAM" id="MobiDB-lite"/>
    </source>
</evidence>
<evidence type="ECO:0000256" key="10">
    <source>
        <dbReference type="ARBA" id="ARBA00046432"/>
    </source>
</evidence>
<dbReference type="InterPro" id="IPR029044">
    <property type="entry name" value="Nucleotide-diphossugar_trans"/>
</dbReference>
<dbReference type="Gene3D" id="3.90.550.10">
    <property type="entry name" value="Spore Coat Polysaccharide Biosynthesis Protein SpsA, Chain A"/>
    <property type="match status" value="1"/>
</dbReference>
<dbReference type="Pfam" id="PF02020">
    <property type="entry name" value="W2"/>
    <property type="match status" value="1"/>
</dbReference>
<dbReference type="InterPro" id="IPR051956">
    <property type="entry name" value="eIF2B_epsilon"/>
</dbReference>
<feature type="region of interest" description="Disordered" evidence="11">
    <location>
        <begin position="548"/>
        <end position="575"/>
    </location>
</feature>
<feature type="domain" description="W2" evidence="12">
    <location>
        <begin position="641"/>
        <end position="826"/>
    </location>
</feature>
<dbReference type="InterPro" id="IPR016024">
    <property type="entry name" value="ARM-type_fold"/>
</dbReference>
<reference evidence="13 14" key="1">
    <citation type="submission" date="2023-09" db="EMBL/GenBank/DDBJ databases">
        <title>Multi-omics analysis of a traditional fermented food reveals byproduct-associated fungal strains for waste-to-food upcycling.</title>
        <authorList>
            <consortium name="Lawrence Berkeley National Laboratory"/>
            <person name="Rekdal V.M."/>
            <person name="Villalobos-Escobedo J.M."/>
            <person name="Rodriguez-Valeron N."/>
            <person name="Garcia M.O."/>
            <person name="Vasquez D.P."/>
            <person name="Damayanti I."/>
            <person name="Sorensen P.M."/>
            <person name="Baidoo E.E."/>
            <person name="De Carvalho A.C."/>
            <person name="Riley R."/>
            <person name="Lipzen A."/>
            <person name="He G."/>
            <person name="Yan M."/>
            <person name="Haridas S."/>
            <person name="Daum C."/>
            <person name="Yoshinaga Y."/>
            <person name="Ng V."/>
            <person name="Grigoriev I.V."/>
            <person name="Munk R."/>
            <person name="Nuraida L."/>
            <person name="Wijaya C.H."/>
            <person name="Morales P.-C."/>
            <person name="Keasling J.D."/>
        </authorList>
    </citation>
    <scope>NUCLEOTIDE SEQUENCE [LARGE SCALE GENOMIC DNA]</scope>
    <source>
        <strain evidence="13 14">FGSC 2613</strain>
    </source>
</reference>
<feature type="compositionally biased region" description="Acidic residues" evidence="11">
    <location>
        <begin position="817"/>
        <end position="836"/>
    </location>
</feature>
<evidence type="ECO:0000256" key="3">
    <source>
        <dbReference type="ARBA" id="ARBA00018601"/>
    </source>
</evidence>
<evidence type="ECO:0000313" key="13">
    <source>
        <dbReference type="EMBL" id="KAL0467757.1"/>
    </source>
</evidence>
<dbReference type="InterPro" id="IPR003307">
    <property type="entry name" value="W2_domain"/>
</dbReference>
<dbReference type="SMART" id="SM00515">
    <property type="entry name" value="eIF5C"/>
    <property type="match status" value="1"/>
</dbReference>
<evidence type="ECO:0000256" key="4">
    <source>
        <dbReference type="ARBA" id="ARBA00022490"/>
    </source>
</evidence>
<dbReference type="PANTHER" id="PTHR45887">
    <property type="entry name" value="TRANSLATION INITIATION FACTOR EIF-2B SUBUNIT EPSILON"/>
    <property type="match status" value="1"/>
</dbReference>
<organism evidence="13 14">
    <name type="scientific">Neurospora intermedia</name>
    <dbReference type="NCBI Taxonomy" id="5142"/>
    <lineage>
        <taxon>Eukaryota</taxon>
        <taxon>Fungi</taxon>
        <taxon>Dikarya</taxon>
        <taxon>Ascomycota</taxon>
        <taxon>Pezizomycotina</taxon>
        <taxon>Sordariomycetes</taxon>
        <taxon>Sordariomycetidae</taxon>
        <taxon>Sordariales</taxon>
        <taxon>Sordariaceae</taxon>
        <taxon>Neurospora</taxon>
    </lineage>
</organism>
<dbReference type="Gene3D" id="2.160.10.10">
    <property type="entry name" value="Hexapeptide repeat proteins"/>
    <property type="match status" value="1"/>
</dbReference>
<dbReference type="SUPFAM" id="SSF53448">
    <property type="entry name" value="Nucleotide-diphospho-sugar transferases"/>
    <property type="match status" value="1"/>
</dbReference>
<dbReference type="PROSITE" id="PS51363">
    <property type="entry name" value="W2"/>
    <property type="match status" value="1"/>
</dbReference>
<evidence type="ECO:0000256" key="9">
    <source>
        <dbReference type="ARBA" id="ARBA00044345"/>
    </source>
</evidence>
<name>A0ABR3D612_NEUIN</name>
<feature type="region of interest" description="Disordered" evidence="11">
    <location>
        <begin position="816"/>
        <end position="836"/>
    </location>
</feature>
<comment type="subunit">
    <text evidence="10">Component of the translation initiation factor 2B (eIF2B) complex which is a heterodecamer of two sets of five different subunits: alpha, beta, gamma, delta and epsilon. Subunits alpha, beta and delta comprise a regulatory subcomplex and subunits epsilon and gamma comprise a catalytic subcomplex. Within the complex, the hexameric regulatory complex resides at the center, with the two heterodimeric catalytic subcomplexes bound on opposite sides.</text>
</comment>
<feature type="compositionally biased region" description="Acidic residues" evidence="11">
    <location>
        <begin position="561"/>
        <end position="575"/>
    </location>
</feature>
<dbReference type="CDD" id="cd11558">
    <property type="entry name" value="W2_eIF2B_epsilon"/>
    <property type="match status" value="1"/>
</dbReference>
<evidence type="ECO:0000256" key="6">
    <source>
        <dbReference type="ARBA" id="ARBA00030179"/>
    </source>
</evidence>
<accession>A0ABR3D612</accession>
<proteinExistence type="inferred from homology"/>